<sequence>MMSTLYQKILQTLHFTSNCSTQTKSLKMNPSKLCGHTIFDDEHFVPKKYSKPSTLPQAAQHKQNHLIWTVLCMRPPRQLTPPTTYFWPLGLVGPFGMSNPSPSQVTVNKSSPAIWQLIFRNQVPLHLPLLQQDYFNLMEDFHLRCFRHGFLLC</sequence>
<evidence type="ECO:0000313" key="2">
    <source>
        <dbReference type="Proteomes" id="UP001346149"/>
    </source>
</evidence>
<evidence type="ECO:0000313" key="1">
    <source>
        <dbReference type="EMBL" id="KAK4791800.1"/>
    </source>
</evidence>
<keyword evidence="2" id="KW-1185">Reference proteome</keyword>
<name>A0AAN7M8S1_TRANT</name>
<comment type="caution">
    <text evidence="1">The sequence shown here is derived from an EMBL/GenBank/DDBJ whole genome shotgun (WGS) entry which is preliminary data.</text>
</comment>
<reference evidence="1 2" key="1">
    <citation type="journal article" date="2023" name="Hortic Res">
        <title>Pangenome of water caltrop reveals structural variations and asymmetric subgenome divergence after allopolyploidization.</title>
        <authorList>
            <person name="Zhang X."/>
            <person name="Chen Y."/>
            <person name="Wang L."/>
            <person name="Yuan Y."/>
            <person name="Fang M."/>
            <person name="Shi L."/>
            <person name="Lu R."/>
            <person name="Comes H.P."/>
            <person name="Ma Y."/>
            <person name="Chen Y."/>
            <person name="Huang G."/>
            <person name="Zhou Y."/>
            <person name="Zheng Z."/>
            <person name="Qiu Y."/>
        </authorList>
    </citation>
    <scope>NUCLEOTIDE SEQUENCE [LARGE SCALE GENOMIC DNA]</scope>
    <source>
        <strain evidence="1">F231</strain>
    </source>
</reference>
<dbReference type="AlphaFoldDB" id="A0AAN7M8S1"/>
<dbReference type="Proteomes" id="UP001346149">
    <property type="component" value="Unassembled WGS sequence"/>
</dbReference>
<accession>A0AAN7M8S1</accession>
<proteinExistence type="predicted"/>
<gene>
    <name evidence="1" type="ORF">SAY86_032213</name>
</gene>
<organism evidence="1 2">
    <name type="scientific">Trapa natans</name>
    <name type="common">Water chestnut</name>
    <dbReference type="NCBI Taxonomy" id="22666"/>
    <lineage>
        <taxon>Eukaryota</taxon>
        <taxon>Viridiplantae</taxon>
        <taxon>Streptophyta</taxon>
        <taxon>Embryophyta</taxon>
        <taxon>Tracheophyta</taxon>
        <taxon>Spermatophyta</taxon>
        <taxon>Magnoliopsida</taxon>
        <taxon>eudicotyledons</taxon>
        <taxon>Gunneridae</taxon>
        <taxon>Pentapetalae</taxon>
        <taxon>rosids</taxon>
        <taxon>malvids</taxon>
        <taxon>Myrtales</taxon>
        <taxon>Lythraceae</taxon>
        <taxon>Trapa</taxon>
    </lineage>
</organism>
<dbReference type="EMBL" id="JAXQNO010000009">
    <property type="protein sequence ID" value="KAK4791800.1"/>
    <property type="molecule type" value="Genomic_DNA"/>
</dbReference>
<protein>
    <submittedName>
        <fullName evidence="1">Uncharacterized protein</fullName>
    </submittedName>
</protein>